<feature type="coiled-coil region" evidence="1">
    <location>
        <begin position="307"/>
        <end position="334"/>
    </location>
</feature>
<keyword evidence="5" id="KW-1185">Reference proteome</keyword>
<dbReference type="AlphaFoldDB" id="A0A6C0U4Y0"/>
<dbReference type="SUPFAM" id="SSF48452">
    <property type="entry name" value="TPR-like"/>
    <property type="match status" value="1"/>
</dbReference>
<feature type="compositionally biased region" description="Low complexity" evidence="2">
    <location>
        <begin position="56"/>
        <end position="77"/>
    </location>
</feature>
<feature type="transmembrane region" description="Helical" evidence="3">
    <location>
        <begin position="16"/>
        <end position="36"/>
    </location>
</feature>
<keyword evidence="1" id="KW-0175">Coiled coil</keyword>
<dbReference type="Proteomes" id="UP000477680">
    <property type="component" value="Chromosome"/>
</dbReference>
<keyword evidence="3" id="KW-0812">Transmembrane</keyword>
<protein>
    <recommendedName>
        <fullName evidence="6">Tetratricopeptide repeat protein</fullName>
    </recommendedName>
</protein>
<evidence type="ECO:0000313" key="5">
    <source>
        <dbReference type="Proteomes" id="UP000477680"/>
    </source>
</evidence>
<evidence type="ECO:0000256" key="2">
    <source>
        <dbReference type="SAM" id="MobiDB-lite"/>
    </source>
</evidence>
<reference evidence="4 5" key="1">
    <citation type="submission" date="2020-02" db="EMBL/GenBank/DDBJ databases">
        <title>Genome sequencing for Kineobactrum sp. M2.</title>
        <authorList>
            <person name="Park S.-J."/>
        </authorList>
    </citation>
    <scope>NUCLEOTIDE SEQUENCE [LARGE SCALE GENOMIC DNA]</scope>
    <source>
        <strain evidence="4 5">M2</strain>
    </source>
</reference>
<evidence type="ECO:0008006" key="6">
    <source>
        <dbReference type="Google" id="ProtNLM"/>
    </source>
</evidence>
<keyword evidence="3" id="KW-0472">Membrane</keyword>
<keyword evidence="3" id="KW-1133">Transmembrane helix</keyword>
<evidence type="ECO:0000256" key="3">
    <source>
        <dbReference type="SAM" id="Phobius"/>
    </source>
</evidence>
<gene>
    <name evidence="4" type="ORF">G3T16_12035</name>
</gene>
<dbReference type="Gene3D" id="1.25.40.10">
    <property type="entry name" value="Tetratricopeptide repeat domain"/>
    <property type="match status" value="2"/>
</dbReference>
<dbReference type="EMBL" id="CP048711">
    <property type="protein sequence ID" value="QIB66037.1"/>
    <property type="molecule type" value="Genomic_DNA"/>
</dbReference>
<evidence type="ECO:0000313" key="4">
    <source>
        <dbReference type="EMBL" id="QIB66037.1"/>
    </source>
</evidence>
<organism evidence="4 5">
    <name type="scientific">Kineobactrum salinum</name>
    <dbReference type="NCBI Taxonomy" id="2708301"/>
    <lineage>
        <taxon>Bacteria</taxon>
        <taxon>Pseudomonadati</taxon>
        <taxon>Pseudomonadota</taxon>
        <taxon>Gammaproteobacteria</taxon>
        <taxon>Cellvibrionales</taxon>
        <taxon>Halieaceae</taxon>
        <taxon>Kineobactrum</taxon>
    </lineage>
</organism>
<feature type="region of interest" description="Disordered" evidence="2">
    <location>
        <begin position="46"/>
        <end position="81"/>
    </location>
</feature>
<name>A0A6C0U4Y0_9GAMM</name>
<proteinExistence type="predicted"/>
<evidence type="ECO:0000256" key="1">
    <source>
        <dbReference type="SAM" id="Coils"/>
    </source>
</evidence>
<dbReference type="RefSeq" id="WP_163495473.1">
    <property type="nucleotide sequence ID" value="NZ_CP048711.1"/>
</dbReference>
<dbReference type="InterPro" id="IPR011990">
    <property type="entry name" value="TPR-like_helical_dom_sf"/>
</dbReference>
<sequence length="491" mass="53000">MAPTDPPAPAPGRPPWAVPAALLALLVVALGVIFWLPQQFAPSTDAVNGNPPAQPPATAAPAARPPSATAPEPAASPWSDAQQARLRKEAQDVLAQLLELQFQLEEQGADQWARQAFATAAATAAHGDEHYQARRFVEAKEAYQQSLAELQALRDSIPDILAQNLDQARQALEHGEPAAAEEALARAAQIAPDNEELANLQARAETLEPLLELLANAAEAETGGDLAAAEQLLDEAVELDPAHRRAAAERERVRQAHRDVRYNRAMSEGYAALDSASFDAAQKAFERAGKLRPEAAEVNSALAELQVAETAARLARLQTEAARLEDSESWAEAQQRYREALELDPSLVFAQQGLARTEPRARLDKQLRAALAKPDRLTDADVAAGLRKTLQRAAELSPQGPRLQQQISELEQLLAQASTPVTVTLTSDAQTSVVVLKVARLGQFAERELELRPGSYTAVGSRDGYRDVRHSFTVAHDQEAPSLYIACTEPI</sequence>
<accession>A0A6C0U4Y0</accession>
<dbReference type="KEGG" id="kim:G3T16_12035"/>